<protein>
    <recommendedName>
        <fullName evidence="7">SET domain-containing protein</fullName>
    </recommendedName>
</protein>
<dbReference type="SMART" id="SM00317">
    <property type="entry name" value="SET"/>
    <property type="match status" value="1"/>
</dbReference>
<dbReference type="CDD" id="cd20071">
    <property type="entry name" value="SET_SMYD"/>
    <property type="match status" value="1"/>
</dbReference>
<dbReference type="AlphaFoldDB" id="A0A1F8BMI7"/>
<keyword evidence="1" id="KW-0808">Transferase</keyword>
<dbReference type="PANTHER" id="PTHR12350:SF19">
    <property type="entry name" value="SET DOMAIN-CONTAINING PROTEIN"/>
    <property type="match status" value="1"/>
</dbReference>
<dbReference type="PROSITE" id="PS50868">
    <property type="entry name" value="POST_SET"/>
    <property type="match status" value="1"/>
</dbReference>
<evidence type="ECO:0000313" key="5">
    <source>
        <dbReference type="EMBL" id="OGM65222.1"/>
    </source>
</evidence>
<evidence type="ECO:0000313" key="6">
    <source>
        <dbReference type="Proteomes" id="UP000177082"/>
    </source>
</evidence>
<keyword evidence="2" id="KW-0949">S-adenosyl-L-methionine</keyword>
<comment type="caution">
    <text evidence="5">The sequence shown here is derived from an EMBL/GenBank/DDBJ whole genome shotgun (WGS) entry which is preliminary data.</text>
</comment>
<organism evidence="5 6">
    <name type="scientific">Candidatus Woesebacteria bacterium RIFCSPLOWO2_01_FULL_39_21</name>
    <dbReference type="NCBI Taxonomy" id="1802519"/>
    <lineage>
        <taxon>Bacteria</taxon>
        <taxon>Candidatus Woeseibacteriota</taxon>
    </lineage>
</organism>
<dbReference type="SUPFAM" id="SSF82199">
    <property type="entry name" value="SET domain"/>
    <property type="match status" value="1"/>
</dbReference>
<dbReference type="Pfam" id="PF00856">
    <property type="entry name" value="SET"/>
    <property type="match status" value="1"/>
</dbReference>
<dbReference type="InterPro" id="IPR003616">
    <property type="entry name" value="Post-SET_dom"/>
</dbReference>
<dbReference type="InterPro" id="IPR053201">
    <property type="entry name" value="Flavunoidine_N-MTase"/>
</dbReference>
<proteinExistence type="predicted"/>
<dbReference type="STRING" id="1802519.A2961_00815"/>
<feature type="domain" description="Post-SET" evidence="4">
    <location>
        <begin position="169"/>
        <end position="185"/>
    </location>
</feature>
<evidence type="ECO:0000259" key="4">
    <source>
        <dbReference type="PROSITE" id="PS50868"/>
    </source>
</evidence>
<gene>
    <name evidence="5" type="ORF">A2961_00815</name>
</gene>
<dbReference type="PROSITE" id="PS50280">
    <property type="entry name" value="SET"/>
    <property type="match status" value="1"/>
</dbReference>
<evidence type="ECO:0000256" key="1">
    <source>
        <dbReference type="ARBA" id="ARBA00022679"/>
    </source>
</evidence>
<dbReference type="PANTHER" id="PTHR12350">
    <property type="entry name" value="HISTONE-LYSINE N-METHYLTRANSFERASE-RELATED"/>
    <property type="match status" value="1"/>
</dbReference>
<dbReference type="EMBL" id="MGHF01000002">
    <property type="protein sequence ID" value="OGM65222.1"/>
    <property type="molecule type" value="Genomic_DNA"/>
</dbReference>
<evidence type="ECO:0000256" key="2">
    <source>
        <dbReference type="ARBA" id="ARBA00022691"/>
    </source>
</evidence>
<reference evidence="5 6" key="1">
    <citation type="journal article" date="2016" name="Nat. Commun.">
        <title>Thousands of microbial genomes shed light on interconnected biogeochemical processes in an aquifer system.</title>
        <authorList>
            <person name="Anantharaman K."/>
            <person name="Brown C.T."/>
            <person name="Hug L.A."/>
            <person name="Sharon I."/>
            <person name="Castelle C.J."/>
            <person name="Probst A.J."/>
            <person name="Thomas B.C."/>
            <person name="Singh A."/>
            <person name="Wilkins M.J."/>
            <person name="Karaoz U."/>
            <person name="Brodie E.L."/>
            <person name="Williams K.H."/>
            <person name="Hubbard S.S."/>
            <person name="Banfield J.F."/>
        </authorList>
    </citation>
    <scope>NUCLEOTIDE SEQUENCE [LARGE SCALE GENOMIC DNA]</scope>
</reference>
<feature type="domain" description="SET" evidence="3">
    <location>
        <begin position="57"/>
        <end position="159"/>
    </location>
</feature>
<name>A0A1F8BMI7_9BACT</name>
<accession>A0A1F8BMI7</accession>
<dbReference type="InterPro" id="IPR001214">
    <property type="entry name" value="SET_dom"/>
</dbReference>
<dbReference type="Gene3D" id="2.170.270.10">
    <property type="entry name" value="SET domain"/>
    <property type="match status" value="1"/>
</dbReference>
<evidence type="ECO:0000259" key="3">
    <source>
        <dbReference type="PROSITE" id="PS50280"/>
    </source>
</evidence>
<dbReference type="Proteomes" id="UP000177082">
    <property type="component" value="Unassembled WGS sequence"/>
</dbReference>
<dbReference type="GO" id="GO:0016740">
    <property type="term" value="F:transferase activity"/>
    <property type="evidence" value="ECO:0007669"/>
    <property type="project" value="UniProtKB-KW"/>
</dbReference>
<dbReference type="InterPro" id="IPR046341">
    <property type="entry name" value="SET_dom_sf"/>
</dbReference>
<evidence type="ECO:0008006" key="7">
    <source>
        <dbReference type="Google" id="ProtNLM"/>
    </source>
</evidence>
<sequence length="222" mass="25488">MKESRRHCWWDSFLPGWEEKGAKAAPPNFQNPLLHKKQKLLHANNIENLYNNPMLHPDVTVSKSDVEGIGLVAARSIPVGTVIWKMEPDAIQLTKDKLPTIQPEYHKFIHHYKDHFIFVQDDRMYINHSCDPNTWWADDETLVAKRDIKENEEVTYDYATTEITEDTMHKFACNCGAADCRGSVTPDDYKDPDFQKLHAGHLPSWTQGAIVKTASTFPRNAV</sequence>